<evidence type="ECO:0000313" key="2">
    <source>
        <dbReference type="WBParaSite" id="RSKR_0000531600.1"/>
    </source>
</evidence>
<organism evidence="1 2">
    <name type="scientific">Rhabditophanes sp. KR3021</name>
    <dbReference type="NCBI Taxonomy" id="114890"/>
    <lineage>
        <taxon>Eukaryota</taxon>
        <taxon>Metazoa</taxon>
        <taxon>Ecdysozoa</taxon>
        <taxon>Nematoda</taxon>
        <taxon>Chromadorea</taxon>
        <taxon>Rhabditida</taxon>
        <taxon>Tylenchina</taxon>
        <taxon>Panagrolaimomorpha</taxon>
        <taxon>Strongyloidoidea</taxon>
        <taxon>Alloionematidae</taxon>
        <taxon>Rhabditophanes</taxon>
    </lineage>
</organism>
<sequence>MVLLLIWNKSIKNTPIKVLVLLFSIKLMVIAKPMRETFFDQDQIIQLPTSNFPEPECNYNVLYGNANGMKVSSEVSIGEPLYHKWKCGFKGKEVKMYCLMVHNCTVSHSKNDYSNRSVPIIDEFGCSLFPTVIPHISYPAGDLEGGLSVNAFSLDIDKPALFFQCNIKLLIKLNNVCRRPNCVPLSKFTEEEQ</sequence>
<evidence type="ECO:0000313" key="1">
    <source>
        <dbReference type="Proteomes" id="UP000095286"/>
    </source>
</evidence>
<name>A0AC35TX72_9BILA</name>
<dbReference type="Proteomes" id="UP000095286">
    <property type="component" value="Unplaced"/>
</dbReference>
<dbReference type="WBParaSite" id="RSKR_0000531600.1">
    <property type="protein sequence ID" value="RSKR_0000531600.1"/>
    <property type="gene ID" value="RSKR_0000531600"/>
</dbReference>
<accession>A0AC35TX72</accession>
<protein>
    <submittedName>
        <fullName evidence="2">ZP domain-containing protein</fullName>
    </submittedName>
</protein>
<proteinExistence type="predicted"/>
<reference evidence="2" key="1">
    <citation type="submission" date="2016-11" db="UniProtKB">
        <authorList>
            <consortium name="WormBaseParasite"/>
        </authorList>
    </citation>
    <scope>IDENTIFICATION</scope>
    <source>
        <strain evidence="2">KR3021</strain>
    </source>
</reference>